<dbReference type="Gene3D" id="1.10.1740.10">
    <property type="match status" value="1"/>
</dbReference>
<feature type="domain" description="RNA polymerase sigma-70 region 2" evidence="6">
    <location>
        <begin position="25"/>
        <end position="92"/>
    </location>
</feature>
<dbReference type="SUPFAM" id="SSF88946">
    <property type="entry name" value="Sigma2 domain of RNA polymerase sigma factors"/>
    <property type="match status" value="1"/>
</dbReference>
<dbReference type="GO" id="GO:0016987">
    <property type="term" value="F:sigma factor activity"/>
    <property type="evidence" value="ECO:0007669"/>
    <property type="project" value="UniProtKB-KW"/>
</dbReference>
<dbReference type="Gene3D" id="1.10.10.10">
    <property type="entry name" value="Winged helix-like DNA-binding domain superfamily/Winged helix DNA-binding domain"/>
    <property type="match status" value="1"/>
</dbReference>
<keyword evidence="3" id="KW-0731">Sigma factor</keyword>
<evidence type="ECO:0000256" key="5">
    <source>
        <dbReference type="ARBA" id="ARBA00023163"/>
    </source>
</evidence>
<dbReference type="InterPro" id="IPR013324">
    <property type="entry name" value="RNA_pol_sigma_r3/r4-like"/>
</dbReference>
<dbReference type="GO" id="GO:0006352">
    <property type="term" value="P:DNA-templated transcription initiation"/>
    <property type="evidence" value="ECO:0007669"/>
    <property type="project" value="InterPro"/>
</dbReference>
<comment type="similarity">
    <text evidence="1">Belongs to the sigma-70 factor family. ECF subfamily.</text>
</comment>
<keyword evidence="4" id="KW-0238">DNA-binding</keyword>
<keyword evidence="5" id="KW-0804">Transcription</keyword>
<dbReference type="InterPro" id="IPR013325">
    <property type="entry name" value="RNA_pol_sigma_r2"/>
</dbReference>
<dbReference type="InterPro" id="IPR036388">
    <property type="entry name" value="WH-like_DNA-bd_sf"/>
</dbReference>
<dbReference type="SUPFAM" id="SSF88659">
    <property type="entry name" value="Sigma3 and sigma4 domains of RNA polymerase sigma factors"/>
    <property type="match status" value="1"/>
</dbReference>
<dbReference type="PANTHER" id="PTHR43133:SF8">
    <property type="entry name" value="RNA POLYMERASE SIGMA FACTOR HI_1459-RELATED"/>
    <property type="match status" value="1"/>
</dbReference>
<dbReference type="PANTHER" id="PTHR43133">
    <property type="entry name" value="RNA POLYMERASE ECF-TYPE SIGMA FACTO"/>
    <property type="match status" value="1"/>
</dbReference>
<gene>
    <name evidence="7" type="primary">rpoE</name>
    <name evidence="7" type="ORF">GCM10012289_29260</name>
</gene>
<keyword evidence="8" id="KW-1185">Reference proteome</keyword>
<evidence type="ECO:0000256" key="1">
    <source>
        <dbReference type="ARBA" id="ARBA00010641"/>
    </source>
</evidence>
<organism evidence="7 8">
    <name type="scientific">Nonomuraea cavernae</name>
    <dbReference type="NCBI Taxonomy" id="2045107"/>
    <lineage>
        <taxon>Bacteria</taxon>
        <taxon>Bacillati</taxon>
        <taxon>Actinomycetota</taxon>
        <taxon>Actinomycetes</taxon>
        <taxon>Streptosporangiales</taxon>
        <taxon>Streptosporangiaceae</taxon>
        <taxon>Nonomuraea</taxon>
    </lineage>
</organism>
<name>A0A917YZS3_9ACTN</name>
<dbReference type="InterPro" id="IPR039425">
    <property type="entry name" value="RNA_pol_sigma-70-like"/>
</dbReference>
<dbReference type="Proteomes" id="UP000646523">
    <property type="component" value="Unassembled WGS sequence"/>
</dbReference>
<accession>A0A917YZS3</accession>
<evidence type="ECO:0000256" key="2">
    <source>
        <dbReference type="ARBA" id="ARBA00023015"/>
    </source>
</evidence>
<evidence type="ECO:0000256" key="3">
    <source>
        <dbReference type="ARBA" id="ARBA00023082"/>
    </source>
</evidence>
<reference evidence="7" key="2">
    <citation type="submission" date="2020-09" db="EMBL/GenBank/DDBJ databases">
        <authorList>
            <person name="Sun Q."/>
            <person name="Zhou Y."/>
        </authorList>
    </citation>
    <scope>NUCLEOTIDE SEQUENCE</scope>
    <source>
        <strain evidence="7">CGMCC 4.7368</strain>
    </source>
</reference>
<dbReference type="AlphaFoldDB" id="A0A917YZS3"/>
<keyword evidence="2" id="KW-0805">Transcription regulation</keyword>
<dbReference type="RefSeq" id="WP_189124631.1">
    <property type="nucleotide sequence ID" value="NZ_BMNH01000007.1"/>
</dbReference>
<dbReference type="InterPro" id="IPR014284">
    <property type="entry name" value="RNA_pol_sigma-70_dom"/>
</dbReference>
<protein>
    <submittedName>
        <fullName evidence="7">RNA polymerase sigma factor</fullName>
    </submittedName>
</protein>
<reference evidence="7" key="1">
    <citation type="journal article" date="2014" name="Int. J. Syst. Evol. Microbiol.">
        <title>Complete genome sequence of Corynebacterium casei LMG S-19264T (=DSM 44701T), isolated from a smear-ripened cheese.</title>
        <authorList>
            <consortium name="US DOE Joint Genome Institute (JGI-PGF)"/>
            <person name="Walter F."/>
            <person name="Albersmeier A."/>
            <person name="Kalinowski J."/>
            <person name="Ruckert C."/>
        </authorList>
    </citation>
    <scope>NUCLEOTIDE SEQUENCE</scope>
    <source>
        <strain evidence="7">CGMCC 4.7368</strain>
    </source>
</reference>
<dbReference type="NCBIfam" id="TIGR02937">
    <property type="entry name" value="sigma70-ECF"/>
    <property type="match status" value="1"/>
</dbReference>
<dbReference type="Pfam" id="PF04542">
    <property type="entry name" value="Sigma70_r2"/>
    <property type="match status" value="1"/>
</dbReference>
<evidence type="ECO:0000313" key="7">
    <source>
        <dbReference type="EMBL" id="GGO69067.1"/>
    </source>
</evidence>
<dbReference type="EMBL" id="BMNH01000007">
    <property type="protein sequence ID" value="GGO69067.1"/>
    <property type="molecule type" value="Genomic_DNA"/>
</dbReference>
<dbReference type="GO" id="GO:0003677">
    <property type="term" value="F:DNA binding"/>
    <property type="evidence" value="ECO:0007669"/>
    <property type="project" value="UniProtKB-KW"/>
</dbReference>
<dbReference type="InterPro" id="IPR007627">
    <property type="entry name" value="RNA_pol_sigma70_r2"/>
</dbReference>
<comment type="caution">
    <text evidence="7">The sequence shown here is derived from an EMBL/GenBank/DDBJ whole genome shotgun (WGS) entry which is preliminary data.</text>
</comment>
<evidence type="ECO:0000256" key="4">
    <source>
        <dbReference type="ARBA" id="ARBA00023125"/>
    </source>
</evidence>
<evidence type="ECO:0000259" key="6">
    <source>
        <dbReference type="Pfam" id="PF04542"/>
    </source>
</evidence>
<proteinExistence type="inferred from homology"/>
<evidence type="ECO:0000313" key="8">
    <source>
        <dbReference type="Proteomes" id="UP000646523"/>
    </source>
</evidence>
<sequence>MRDDPTVIALVARARKGDQNAWNELVERYLPLIWSICLRHRLSRPDADDVAQTVCLRLVEHLAVLRTPAALPGWIAVTTQRECVRVLRAVRRREVAEQPMTVDLAADDEVTTMIEHELERAERQAALRAAFAQLPALCRKLLTLLMRDPPPSYAEIGDRLGTPVGGIGPTRARCLAKLRQSPYLNGYLPGEGGGDV</sequence>